<keyword evidence="1" id="KW-1133">Transmembrane helix</keyword>
<keyword evidence="1" id="KW-0472">Membrane</keyword>
<sequence length="174" mass="20262">MEQQILDFILKINSPELQAKLFGIKLLFLSVTGFFIAVIVIALARTPYISLSMIGDAVEIATFRPFGFPKMRRRWQKIMQRLDADDEAEYKLAIIEADTLLDEMLKKMRLAGNNVDERLEKVTLFMLPSVEELKVAHRTRSSIVYDVDYRLSLQEARRVLLAYQKAFEQLDFFH</sequence>
<evidence type="ECO:0000313" key="2">
    <source>
        <dbReference type="EMBL" id="OHA63890.1"/>
    </source>
</evidence>
<dbReference type="EMBL" id="MHTS01000024">
    <property type="protein sequence ID" value="OHA63890.1"/>
    <property type="molecule type" value="Genomic_DNA"/>
</dbReference>
<gene>
    <name evidence="2" type="ORF">A2843_01065</name>
</gene>
<reference evidence="2 3" key="1">
    <citation type="journal article" date="2016" name="Nat. Commun.">
        <title>Thousands of microbial genomes shed light on interconnected biogeochemical processes in an aquifer system.</title>
        <authorList>
            <person name="Anantharaman K."/>
            <person name="Brown C.T."/>
            <person name="Hug L.A."/>
            <person name="Sharon I."/>
            <person name="Castelle C.J."/>
            <person name="Probst A.J."/>
            <person name="Thomas B.C."/>
            <person name="Singh A."/>
            <person name="Wilkins M.J."/>
            <person name="Karaoz U."/>
            <person name="Brodie E.L."/>
            <person name="Williams K.H."/>
            <person name="Hubbard S.S."/>
            <person name="Banfield J.F."/>
        </authorList>
    </citation>
    <scope>NUCLEOTIDE SEQUENCE [LARGE SCALE GENOMIC DNA]</scope>
</reference>
<keyword evidence="1" id="KW-0812">Transmembrane</keyword>
<proteinExistence type="predicted"/>
<accession>A0A1G2QTE8</accession>
<name>A0A1G2QTE8_9BACT</name>
<evidence type="ECO:0000313" key="3">
    <source>
        <dbReference type="Proteomes" id="UP000178170"/>
    </source>
</evidence>
<dbReference type="Proteomes" id="UP000178170">
    <property type="component" value="Unassembled WGS sequence"/>
</dbReference>
<organism evidence="2 3">
    <name type="scientific">Candidatus Wildermuthbacteria bacterium RIFCSPHIGHO2_01_FULL_48_27b</name>
    <dbReference type="NCBI Taxonomy" id="1802447"/>
    <lineage>
        <taxon>Bacteria</taxon>
        <taxon>Candidatus Wildermuthiibacteriota</taxon>
    </lineage>
</organism>
<comment type="caution">
    <text evidence="2">The sequence shown here is derived from an EMBL/GenBank/DDBJ whole genome shotgun (WGS) entry which is preliminary data.</text>
</comment>
<protein>
    <submittedName>
        <fullName evidence="2">Uncharacterized protein</fullName>
    </submittedName>
</protein>
<feature type="transmembrane region" description="Helical" evidence="1">
    <location>
        <begin position="21"/>
        <end position="42"/>
    </location>
</feature>
<evidence type="ECO:0000256" key="1">
    <source>
        <dbReference type="SAM" id="Phobius"/>
    </source>
</evidence>
<dbReference type="AlphaFoldDB" id="A0A1G2QTE8"/>